<evidence type="ECO:0000256" key="3">
    <source>
        <dbReference type="ARBA" id="ARBA00022801"/>
    </source>
</evidence>
<dbReference type="GO" id="GO:0004518">
    <property type="term" value="F:nuclease activity"/>
    <property type="evidence" value="ECO:0007669"/>
    <property type="project" value="UniProtKB-KW"/>
</dbReference>
<keyword evidence="2" id="KW-0540">Nuclease</keyword>
<name>A0AB33BTS5_9LACO</name>
<evidence type="ECO:0000256" key="2">
    <source>
        <dbReference type="ARBA" id="ARBA00022722"/>
    </source>
</evidence>
<comment type="cofactor">
    <cofactor evidence="1">
        <name>Mg(2+)</name>
        <dbReference type="ChEBI" id="CHEBI:18420"/>
    </cofactor>
</comment>
<dbReference type="KEGG" id="lle:AYR59_04560"/>
<dbReference type="EMBL" id="CP014907">
    <property type="protein sequence ID" value="ANZ59325.1"/>
    <property type="molecule type" value="Genomic_DNA"/>
</dbReference>
<dbReference type="GO" id="GO:0016788">
    <property type="term" value="F:hydrolase activity, acting on ester bonds"/>
    <property type="evidence" value="ECO:0007669"/>
    <property type="project" value="InterPro"/>
</dbReference>
<dbReference type="Pfam" id="PF08774">
    <property type="entry name" value="VRR_NUC"/>
    <property type="match status" value="1"/>
</dbReference>
<keyword evidence="3" id="KW-0378">Hydrolase</keyword>
<evidence type="ECO:0000313" key="6">
    <source>
        <dbReference type="Proteomes" id="UP000093346"/>
    </source>
</evidence>
<dbReference type="Proteomes" id="UP000093346">
    <property type="component" value="Chromosome"/>
</dbReference>
<dbReference type="InterPro" id="IPR014883">
    <property type="entry name" value="VRR_NUC"/>
</dbReference>
<gene>
    <name evidence="5" type="ORF">AYR59_04560</name>
</gene>
<dbReference type="InterPro" id="IPR011856">
    <property type="entry name" value="tRNA_endonuc-like_dom_sf"/>
</dbReference>
<sequence length="106" mass="12038">MTSEHLIQNNIRVSLSKNGCTVFRANVGKVLMSDGRWFDTGLPKGYPDLFGFRHSDGKMFFIEVKNEIGKRRPDQIKFAKFIKDKPVLYGVARSEQDALNIVGAFK</sequence>
<dbReference type="RefSeq" id="WP_065868692.1">
    <property type="nucleotide sequence ID" value="NZ_CP014907.1"/>
</dbReference>
<feature type="domain" description="VRR-NUC" evidence="4">
    <location>
        <begin position="2"/>
        <end position="96"/>
    </location>
</feature>
<dbReference type="AlphaFoldDB" id="A0AB33BTS5"/>
<evidence type="ECO:0000259" key="4">
    <source>
        <dbReference type="SMART" id="SM00990"/>
    </source>
</evidence>
<protein>
    <recommendedName>
        <fullName evidence="4">VRR-NUC domain-containing protein</fullName>
    </recommendedName>
</protein>
<evidence type="ECO:0000313" key="5">
    <source>
        <dbReference type="EMBL" id="ANZ59325.1"/>
    </source>
</evidence>
<dbReference type="SMART" id="SM00990">
    <property type="entry name" value="VRR_NUC"/>
    <property type="match status" value="1"/>
</dbReference>
<proteinExistence type="predicted"/>
<organism evidence="5 6">
    <name type="scientific">Fructilactobacillus lindneri</name>
    <dbReference type="NCBI Taxonomy" id="53444"/>
    <lineage>
        <taxon>Bacteria</taxon>
        <taxon>Bacillati</taxon>
        <taxon>Bacillota</taxon>
        <taxon>Bacilli</taxon>
        <taxon>Lactobacillales</taxon>
        <taxon>Lactobacillaceae</taxon>
        <taxon>Fructilactobacillus</taxon>
    </lineage>
</organism>
<reference evidence="5 6" key="1">
    <citation type="submission" date="2016-03" db="EMBL/GenBank/DDBJ databases">
        <title>Pediococcus and Lactobacillus from brewery environment - whole genome sequencing and assembly.</title>
        <authorList>
            <person name="Behr J."/>
            <person name="Geissler A.J."/>
            <person name="Vogel R.F."/>
        </authorList>
    </citation>
    <scope>NUCLEOTIDE SEQUENCE [LARGE SCALE GENOMIC DNA]</scope>
    <source>
        <strain evidence="5 6">TMW 1.481</strain>
    </source>
</reference>
<accession>A0AB33BTS5</accession>
<evidence type="ECO:0000256" key="1">
    <source>
        <dbReference type="ARBA" id="ARBA00001946"/>
    </source>
</evidence>
<dbReference type="Gene3D" id="3.40.1350.10">
    <property type="match status" value="1"/>
</dbReference>
<dbReference type="GO" id="GO:0003676">
    <property type="term" value="F:nucleic acid binding"/>
    <property type="evidence" value="ECO:0007669"/>
    <property type="project" value="InterPro"/>
</dbReference>